<sequence length="41" mass="4567">MSAFYQLELHLADSNDDMFSSQSELHGKLALNGIRIESLQG</sequence>
<name>F9RZE9_9VIBR</name>
<accession>F9RZE9</accession>
<evidence type="ECO:0000313" key="2">
    <source>
        <dbReference type="Proteomes" id="UP000004605"/>
    </source>
</evidence>
<organism evidence="1 2">
    <name type="scientific">Vibrio ichthyoenteri ATCC 700023</name>
    <dbReference type="NCBI Taxonomy" id="870968"/>
    <lineage>
        <taxon>Bacteria</taxon>
        <taxon>Pseudomonadati</taxon>
        <taxon>Pseudomonadota</taxon>
        <taxon>Gammaproteobacteria</taxon>
        <taxon>Vibrionales</taxon>
        <taxon>Vibrionaceae</taxon>
        <taxon>Vibrio</taxon>
    </lineage>
</organism>
<dbReference type="EMBL" id="AFWF01000057">
    <property type="protein sequence ID" value="EGU45350.1"/>
    <property type="molecule type" value="Genomic_DNA"/>
</dbReference>
<evidence type="ECO:0000313" key="1">
    <source>
        <dbReference type="EMBL" id="EGU45350.1"/>
    </source>
</evidence>
<gene>
    <name evidence="1" type="ORF">VII00023_20085</name>
</gene>
<keyword evidence="2" id="KW-1185">Reference proteome</keyword>
<protein>
    <submittedName>
        <fullName evidence="1">Uncharacterized protein</fullName>
    </submittedName>
</protein>
<dbReference type="AlphaFoldDB" id="F9RZE9"/>
<comment type="caution">
    <text evidence="1">The sequence shown here is derived from an EMBL/GenBank/DDBJ whole genome shotgun (WGS) entry which is preliminary data.</text>
</comment>
<dbReference type="Proteomes" id="UP000004605">
    <property type="component" value="Unassembled WGS sequence"/>
</dbReference>
<proteinExistence type="predicted"/>
<reference evidence="1 2" key="1">
    <citation type="journal article" date="2012" name="Int. J. Syst. Evol. Microbiol.">
        <title>Vibrio caribbeanicus sp. nov., isolated from the marine sponge Scleritoderma cyanea.</title>
        <authorList>
            <person name="Hoffmann M."/>
            <person name="Monday S.R."/>
            <person name="Allard M.W."/>
            <person name="Strain E.A."/>
            <person name="Whittaker P."/>
            <person name="Naum M."/>
            <person name="McCarthy P.J."/>
            <person name="Lopez J.V."/>
            <person name="Fischer M."/>
            <person name="Brown E.W."/>
        </authorList>
    </citation>
    <scope>NUCLEOTIDE SEQUENCE [LARGE SCALE GENOMIC DNA]</scope>
    <source>
        <strain evidence="1 2">ATCC 700023</strain>
    </source>
</reference>